<feature type="non-terminal residue" evidence="2">
    <location>
        <position position="116"/>
    </location>
</feature>
<name>A0A0A9Y0Q7_LYGHE</name>
<organism evidence="2">
    <name type="scientific">Lygus hesperus</name>
    <name type="common">Western plant bug</name>
    <dbReference type="NCBI Taxonomy" id="30085"/>
    <lineage>
        <taxon>Eukaryota</taxon>
        <taxon>Metazoa</taxon>
        <taxon>Ecdysozoa</taxon>
        <taxon>Arthropoda</taxon>
        <taxon>Hexapoda</taxon>
        <taxon>Insecta</taxon>
        <taxon>Pterygota</taxon>
        <taxon>Neoptera</taxon>
        <taxon>Paraneoptera</taxon>
        <taxon>Hemiptera</taxon>
        <taxon>Heteroptera</taxon>
        <taxon>Panheteroptera</taxon>
        <taxon>Cimicomorpha</taxon>
        <taxon>Miridae</taxon>
        <taxon>Mirini</taxon>
        <taxon>Lygus</taxon>
    </lineage>
</organism>
<evidence type="ECO:0000313" key="2">
    <source>
        <dbReference type="EMBL" id="JAG25231.1"/>
    </source>
</evidence>
<protein>
    <submittedName>
        <fullName evidence="2">Neuraminidase</fullName>
    </submittedName>
</protein>
<feature type="compositionally biased region" description="Low complexity" evidence="1">
    <location>
        <begin position="24"/>
        <end position="34"/>
    </location>
</feature>
<accession>A0A0A9Y0Q7</accession>
<proteinExistence type="predicted"/>
<reference evidence="2" key="2">
    <citation type="submission" date="2014-07" db="EMBL/GenBank/DDBJ databases">
        <authorList>
            <person name="Hull J."/>
        </authorList>
    </citation>
    <scope>NUCLEOTIDE SEQUENCE</scope>
</reference>
<feature type="region of interest" description="Disordered" evidence="1">
    <location>
        <begin position="1"/>
        <end position="51"/>
    </location>
</feature>
<evidence type="ECO:0000256" key="1">
    <source>
        <dbReference type="SAM" id="MobiDB-lite"/>
    </source>
</evidence>
<dbReference type="AlphaFoldDB" id="A0A0A9Y0Q7"/>
<gene>
    <name evidence="2" type="primary">NA_0</name>
    <name evidence="2" type="ORF">CM83_2252</name>
</gene>
<dbReference type="EMBL" id="GBHO01018373">
    <property type="protein sequence ID" value="JAG25231.1"/>
    <property type="molecule type" value="Transcribed_RNA"/>
</dbReference>
<feature type="non-terminal residue" evidence="2">
    <location>
        <position position="1"/>
    </location>
</feature>
<feature type="compositionally biased region" description="Polar residues" evidence="1">
    <location>
        <begin position="9"/>
        <end position="23"/>
    </location>
</feature>
<reference evidence="2" key="1">
    <citation type="journal article" date="2014" name="PLoS ONE">
        <title>Transcriptome-Based Identification of ABC Transporters in the Western Tarnished Plant Bug Lygus hesperus.</title>
        <authorList>
            <person name="Hull J.J."/>
            <person name="Chaney K."/>
            <person name="Geib S.M."/>
            <person name="Fabrick J.A."/>
            <person name="Brent C.S."/>
            <person name="Walsh D."/>
            <person name="Lavine L.C."/>
        </authorList>
    </citation>
    <scope>NUCLEOTIDE SEQUENCE</scope>
</reference>
<sequence length="116" mass="12916">VDSPLHSYRNGSPIHSLQSSPNHTNKNTPSNPSLPNNPPKQPPSACIESKLPSKISTSPLFKELNATLKQAQVAPDTQLISVRDLLKKFADSERPLPNFKLTTYNPDEVRKIRKYS</sequence>